<dbReference type="Pfam" id="PF00220">
    <property type="entry name" value="Hormone_4"/>
    <property type="match status" value="1"/>
</dbReference>
<evidence type="ECO:0000256" key="3">
    <source>
        <dbReference type="ARBA" id="ARBA00023157"/>
    </source>
</evidence>
<keyword evidence="3" id="KW-1015">Disulfide bond</keyword>
<dbReference type="InterPro" id="IPR022423">
    <property type="entry name" value="Neurohypophysial_hormone_CS"/>
</dbReference>
<proteinExistence type="inferred from homology"/>
<organism>
    <name type="scientific">Xenopus laevis</name>
    <name type="common">African clawed frog</name>
    <dbReference type="NCBI Taxonomy" id="8355"/>
    <lineage>
        <taxon>Eukaryota</taxon>
        <taxon>Metazoa</taxon>
        <taxon>Chordata</taxon>
        <taxon>Craniata</taxon>
        <taxon>Vertebrata</taxon>
        <taxon>Euteleostomi</taxon>
        <taxon>Amphibia</taxon>
        <taxon>Batrachia</taxon>
        <taxon>Anura</taxon>
        <taxon>Pipoidea</taxon>
        <taxon>Pipidae</taxon>
        <taxon>Xenopodinae</taxon>
        <taxon>Xenopus</taxon>
        <taxon>Xenopus</taxon>
    </lineage>
</organism>
<dbReference type="PROSITE" id="PS00264">
    <property type="entry name" value="NEUROHYPOPHYS_HORM"/>
    <property type="match status" value="1"/>
</dbReference>
<dbReference type="GO" id="GO:0005185">
    <property type="term" value="F:neurohypophyseal hormone activity"/>
    <property type="evidence" value="ECO:0007669"/>
    <property type="project" value="InterPro"/>
</dbReference>
<evidence type="ECO:0000256" key="2">
    <source>
        <dbReference type="ARBA" id="ARBA00022815"/>
    </source>
</evidence>
<comment type="similarity">
    <text evidence="1">Belongs to the vasopressin/oxytocin family.</text>
</comment>
<protein>
    <submittedName>
        <fullName>Hydrin 1', VASOTOCINYL-GLY-LYS</fullName>
    </submittedName>
</protein>
<keyword evidence="2" id="KW-0027">Amidation</keyword>
<sequence>CYIQNCPRGGK</sequence>
<reference key="1">
    <citation type="journal article" date="1993" name="Biochim. Biophys. Acta">
        <title>An additional arginine-vasotocin-related peptide, vasotocinyl-Gly-Lys, in Xenopus neurohypophysis.</title>
        <authorList>
            <person name="Iwamuro S."/>
            <person name="Hayashi H."/>
            <person name="Kikuyama S."/>
        </authorList>
    </citation>
    <scope>PROTEIN SEQUENCE</scope>
</reference>
<name>Q9PS22_XENLA</name>
<accession>Q9PS22</accession>
<evidence type="ECO:0000256" key="1">
    <source>
        <dbReference type="ARBA" id="ARBA00007369"/>
    </source>
</evidence>
<dbReference type="GO" id="GO:0005576">
    <property type="term" value="C:extracellular region"/>
    <property type="evidence" value="ECO:0007669"/>
    <property type="project" value="InterPro"/>
</dbReference>